<protein>
    <submittedName>
        <fullName evidence="2">Uncharacterized protein</fullName>
    </submittedName>
</protein>
<comment type="caution">
    <text evidence="2">The sequence shown here is derived from an EMBL/GenBank/DDBJ whole genome shotgun (WGS) entry which is preliminary data.</text>
</comment>
<dbReference type="AlphaFoldDB" id="A0AAW1UKB9"/>
<feature type="region of interest" description="Disordered" evidence="1">
    <location>
        <begin position="26"/>
        <end position="83"/>
    </location>
</feature>
<dbReference type="EMBL" id="JARQZJ010000067">
    <property type="protein sequence ID" value="KAK9881154.1"/>
    <property type="molecule type" value="Genomic_DNA"/>
</dbReference>
<name>A0AAW1UKB9_9CUCU</name>
<evidence type="ECO:0000256" key="1">
    <source>
        <dbReference type="SAM" id="MobiDB-lite"/>
    </source>
</evidence>
<keyword evidence="3" id="KW-1185">Reference proteome</keyword>
<evidence type="ECO:0000313" key="2">
    <source>
        <dbReference type="EMBL" id="KAK9881154.1"/>
    </source>
</evidence>
<proteinExistence type="predicted"/>
<evidence type="ECO:0000313" key="3">
    <source>
        <dbReference type="Proteomes" id="UP001431783"/>
    </source>
</evidence>
<gene>
    <name evidence="2" type="ORF">WA026_014504</name>
</gene>
<reference evidence="2 3" key="1">
    <citation type="submission" date="2023-03" db="EMBL/GenBank/DDBJ databases">
        <title>Genome insight into feeding habits of ladybird beetles.</title>
        <authorList>
            <person name="Li H.-S."/>
            <person name="Huang Y.-H."/>
            <person name="Pang H."/>
        </authorList>
    </citation>
    <scope>NUCLEOTIDE SEQUENCE [LARGE SCALE GENOMIC DNA]</scope>
    <source>
        <strain evidence="2">SYSU_2023b</strain>
        <tissue evidence="2">Whole body</tissue>
    </source>
</reference>
<organism evidence="2 3">
    <name type="scientific">Henosepilachna vigintioctopunctata</name>
    <dbReference type="NCBI Taxonomy" id="420089"/>
    <lineage>
        <taxon>Eukaryota</taxon>
        <taxon>Metazoa</taxon>
        <taxon>Ecdysozoa</taxon>
        <taxon>Arthropoda</taxon>
        <taxon>Hexapoda</taxon>
        <taxon>Insecta</taxon>
        <taxon>Pterygota</taxon>
        <taxon>Neoptera</taxon>
        <taxon>Endopterygota</taxon>
        <taxon>Coleoptera</taxon>
        <taxon>Polyphaga</taxon>
        <taxon>Cucujiformia</taxon>
        <taxon>Coccinelloidea</taxon>
        <taxon>Coccinellidae</taxon>
        <taxon>Epilachninae</taxon>
        <taxon>Epilachnini</taxon>
        <taxon>Henosepilachna</taxon>
    </lineage>
</organism>
<accession>A0AAW1UKB9</accession>
<dbReference type="Proteomes" id="UP001431783">
    <property type="component" value="Unassembled WGS sequence"/>
</dbReference>
<feature type="compositionally biased region" description="Polar residues" evidence="1">
    <location>
        <begin position="34"/>
        <end position="45"/>
    </location>
</feature>
<sequence>MGLLIITIGFMTLDIRMQFELNVQTRREQGVISRRSSNLGEQNSPENHEETAVEESWLSAEEASDSECDSELGANRSQNQQNV</sequence>